<keyword evidence="3" id="KW-1185">Reference proteome</keyword>
<gene>
    <name evidence="2" type="ORF">GCM10023235_73710</name>
</gene>
<keyword evidence="1" id="KW-0732">Signal</keyword>
<evidence type="ECO:0000313" key="3">
    <source>
        <dbReference type="Proteomes" id="UP001501752"/>
    </source>
</evidence>
<reference evidence="3" key="1">
    <citation type="journal article" date="2019" name="Int. J. Syst. Evol. Microbiol.">
        <title>The Global Catalogue of Microorganisms (GCM) 10K type strain sequencing project: providing services to taxonomists for standard genome sequencing and annotation.</title>
        <authorList>
            <consortium name="The Broad Institute Genomics Platform"/>
            <consortium name="The Broad Institute Genome Sequencing Center for Infectious Disease"/>
            <person name="Wu L."/>
            <person name="Ma J."/>
        </authorList>
    </citation>
    <scope>NUCLEOTIDE SEQUENCE [LARGE SCALE GENOMIC DNA]</scope>
    <source>
        <strain evidence="3">JCM 13006</strain>
    </source>
</reference>
<evidence type="ECO:0000313" key="2">
    <source>
        <dbReference type="EMBL" id="GAA4882469.1"/>
    </source>
</evidence>
<feature type="chain" id="PRO_5045275035" description="Chaplin domain-containing protein" evidence="1">
    <location>
        <begin position="27"/>
        <end position="68"/>
    </location>
</feature>
<dbReference type="EMBL" id="BAABIS010000001">
    <property type="protein sequence ID" value="GAA4882469.1"/>
    <property type="molecule type" value="Genomic_DNA"/>
</dbReference>
<protein>
    <recommendedName>
        <fullName evidence="4">Chaplin domain-containing protein</fullName>
    </recommendedName>
</protein>
<name>A0ABP9ENF2_9ACTN</name>
<comment type="caution">
    <text evidence="2">The sequence shown here is derived from an EMBL/GenBank/DDBJ whole genome shotgun (WGS) entry which is preliminary data.</text>
</comment>
<evidence type="ECO:0008006" key="4">
    <source>
        <dbReference type="Google" id="ProtNLM"/>
    </source>
</evidence>
<sequence>MTSIKRALATVAVLAAILPIAGAAHATGPLGHEGSAPAGTDAVHHAHPFGGLDTFLAGLNRGFAPKGR</sequence>
<proteinExistence type="predicted"/>
<evidence type="ECO:0000256" key="1">
    <source>
        <dbReference type="SAM" id="SignalP"/>
    </source>
</evidence>
<dbReference type="Proteomes" id="UP001501752">
    <property type="component" value="Unassembled WGS sequence"/>
</dbReference>
<feature type="signal peptide" evidence="1">
    <location>
        <begin position="1"/>
        <end position="26"/>
    </location>
</feature>
<organism evidence="2 3">
    <name type="scientific">Kitasatospora terrestris</name>
    <dbReference type="NCBI Taxonomy" id="258051"/>
    <lineage>
        <taxon>Bacteria</taxon>
        <taxon>Bacillati</taxon>
        <taxon>Actinomycetota</taxon>
        <taxon>Actinomycetes</taxon>
        <taxon>Kitasatosporales</taxon>
        <taxon>Streptomycetaceae</taxon>
        <taxon>Kitasatospora</taxon>
    </lineage>
</organism>
<dbReference type="RefSeq" id="WP_345701275.1">
    <property type="nucleotide sequence ID" value="NZ_BAABIS010000001.1"/>
</dbReference>
<accession>A0ABP9ENF2</accession>